<name>A0A9D3Z1S9_DREPO</name>
<dbReference type="Proteomes" id="UP000828390">
    <property type="component" value="Unassembled WGS sequence"/>
</dbReference>
<comment type="similarity">
    <text evidence="1 3">Belongs to the CMC family.</text>
</comment>
<evidence type="ECO:0000256" key="2">
    <source>
        <dbReference type="ARBA" id="ARBA00023157"/>
    </source>
</evidence>
<keyword evidence="3" id="KW-0496">Mitochondrion</keyword>
<gene>
    <name evidence="4" type="ORF">DPMN_068520</name>
</gene>
<accession>A0A9D3Z1S9</accession>
<sequence>MATKGREHEEVYTVLNPRMTAGPKGLGDPDDRFIRKVEEEIIYKRMRERSELLCQAFKDDFDACMKKTPNMTFAWKCRPMIRALRTCQNQWFNRPEFEEEAKEEYLQQRAEYRRTGVSKWSKEIDEKKLKEFELWLKEKKKQERAASAPQHQTG</sequence>
<dbReference type="Pfam" id="PF08583">
    <property type="entry name" value="Cmc1"/>
    <property type="match status" value="1"/>
</dbReference>
<keyword evidence="2" id="KW-1015">Disulfide bond</keyword>
<evidence type="ECO:0000256" key="1">
    <source>
        <dbReference type="ARBA" id="ARBA00007347"/>
    </source>
</evidence>
<protein>
    <recommendedName>
        <fullName evidence="3">COX assembly mitochondrial protein</fullName>
    </recommendedName>
</protein>
<reference evidence="4" key="1">
    <citation type="journal article" date="2019" name="bioRxiv">
        <title>The Genome of the Zebra Mussel, Dreissena polymorpha: A Resource for Invasive Species Research.</title>
        <authorList>
            <person name="McCartney M.A."/>
            <person name="Auch B."/>
            <person name="Kono T."/>
            <person name="Mallez S."/>
            <person name="Zhang Y."/>
            <person name="Obille A."/>
            <person name="Becker A."/>
            <person name="Abrahante J.E."/>
            <person name="Garbe J."/>
            <person name="Badalamenti J.P."/>
            <person name="Herman A."/>
            <person name="Mangelson H."/>
            <person name="Liachko I."/>
            <person name="Sullivan S."/>
            <person name="Sone E.D."/>
            <person name="Koren S."/>
            <person name="Silverstein K.A.T."/>
            <person name="Beckman K.B."/>
            <person name="Gohl D.M."/>
        </authorList>
    </citation>
    <scope>NUCLEOTIDE SEQUENCE</scope>
    <source>
        <strain evidence="4">Duluth1</strain>
        <tissue evidence="4">Whole animal</tissue>
    </source>
</reference>
<evidence type="ECO:0000313" key="5">
    <source>
        <dbReference type="Proteomes" id="UP000828390"/>
    </source>
</evidence>
<dbReference type="AlphaFoldDB" id="A0A9D3Z1S9"/>
<dbReference type="GO" id="GO:0005739">
    <property type="term" value="C:mitochondrion"/>
    <property type="evidence" value="ECO:0007669"/>
    <property type="project" value="UniProtKB-SubCell"/>
</dbReference>
<keyword evidence="5" id="KW-1185">Reference proteome</keyword>
<dbReference type="EMBL" id="JAIWYP010000014">
    <property type="protein sequence ID" value="KAH3709060.1"/>
    <property type="molecule type" value="Genomic_DNA"/>
</dbReference>
<organism evidence="4 5">
    <name type="scientific">Dreissena polymorpha</name>
    <name type="common">Zebra mussel</name>
    <name type="synonym">Mytilus polymorpha</name>
    <dbReference type="NCBI Taxonomy" id="45954"/>
    <lineage>
        <taxon>Eukaryota</taxon>
        <taxon>Metazoa</taxon>
        <taxon>Spiralia</taxon>
        <taxon>Lophotrochozoa</taxon>
        <taxon>Mollusca</taxon>
        <taxon>Bivalvia</taxon>
        <taxon>Autobranchia</taxon>
        <taxon>Heteroconchia</taxon>
        <taxon>Euheterodonta</taxon>
        <taxon>Imparidentia</taxon>
        <taxon>Neoheterodontei</taxon>
        <taxon>Myida</taxon>
        <taxon>Dreissenoidea</taxon>
        <taxon>Dreissenidae</taxon>
        <taxon>Dreissena</taxon>
    </lineage>
</organism>
<reference evidence="4" key="2">
    <citation type="submission" date="2020-11" db="EMBL/GenBank/DDBJ databases">
        <authorList>
            <person name="McCartney M.A."/>
            <person name="Auch B."/>
            <person name="Kono T."/>
            <person name="Mallez S."/>
            <person name="Becker A."/>
            <person name="Gohl D.M."/>
            <person name="Silverstein K.A.T."/>
            <person name="Koren S."/>
            <person name="Bechman K.B."/>
            <person name="Herman A."/>
            <person name="Abrahante J.E."/>
            <person name="Garbe J."/>
        </authorList>
    </citation>
    <scope>NUCLEOTIDE SEQUENCE</scope>
    <source>
        <strain evidence="4">Duluth1</strain>
        <tissue evidence="4">Whole animal</tissue>
    </source>
</reference>
<proteinExistence type="inferred from homology"/>
<comment type="caution">
    <text evidence="4">The sequence shown here is derived from an EMBL/GenBank/DDBJ whole genome shotgun (WGS) entry which is preliminary data.</text>
</comment>
<dbReference type="InterPro" id="IPR013892">
    <property type="entry name" value="Cyt_c_biogenesis_Cmc1-like"/>
</dbReference>
<dbReference type="OrthoDB" id="6224010at2759"/>
<evidence type="ECO:0000313" key="4">
    <source>
        <dbReference type="EMBL" id="KAH3709060.1"/>
    </source>
</evidence>
<comment type="subcellular location">
    <subcellularLocation>
        <location evidence="3">Mitochondrion</location>
    </subcellularLocation>
</comment>
<evidence type="ECO:0000256" key="3">
    <source>
        <dbReference type="RuleBase" id="RU364104"/>
    </source>
</evidence>